<reference evidence="2" key="1">
    <citation type="journal article" date="2021" name="Proc. Natl. Acad. Sci. U.S.A.">
        <title>A Catalog of Tens of Thousands of Viruses from Human Metagenomes Reveals Hidden Associations with Chronic Diseases.</title>
        <authorList>
            <person name="Tisza M.J."/>
            <person name="Buck C.B."/>
        </authorList>
    </citation>
    <scope>NUCLEOTIDE SEQUENCE</scope>
    <source>
        <strain evidence="2">CtkyY8</strain>
    </source>
</reference>
<sequence>MHSYAISANLLPPFLLFLLPRFPLTFRHHLIIFLKIFNHFSLIILKWYL</sequence>
<keyword evidence="1" id="KW-1133">Transmembrane helix</keyword>
<dbReference type="EMBL" id="BK059095">
    <property type="protein sequence ID" value="DAE29529.1"/>
    <property type="molecule type" value="Genomic_DNA"/>
</dbReference>
<proteinExistence type="predicted"/>
<evidence type="ECO:0000313" key="2">
    <source>
        <dbReference type="EMBL" id="DAE29529.1"/>
    </source>
</evidence>
<evidence type="ECO:0000256" key="1">
    <source>
        <dbReference type="SAM" id="Phobius"/>
    </source>
</evidence>
<accession>A0A8S5REM7</accession>
<name>A0A8S5REM7_9VIRU</name>
<protein>
    <submittedName>
        <fullName evidence="2">Uncharacterized protein</fullName>
    </submittedName>
</protein>
<organism evidence="2">
    <name type="scientific">virus sp. ctkyY8</name>
    <dbReference type="NCBI Taxonomy" id="2827995"/>
    <lineage>
        <taxon>Viruses</taxon>
    </lineage>
</organism>
<keyword evidence="1" id="KW-0472">Membrane</keyword>
<keyword evidence="1" id="KW-0812">Transmembrane</keyword>
<feature type="transmembrane region" description="Helical" evidence="1">
    <location>
        <begin position="30"/>
        <end position="48"/>
    </location>
</feature>